<reference evidence="1" key="1">
    <citation type="submission" date="2019-03" db="EMBL/GenBank/DDBJ databases">
        <title>Whole genome analysis of nitrate-reducing bacteria Marinobacter hydrocarbonoclasticus YB03.</title>
        <authorList>
            <person name="Azam A.H."/>
            <person name="Yuk S.R."/>
            <person name="Kamarisima K."/>
            <person name="Miyanaga K."/>
            <person name="Tanji Y."/>
        </authorList>
    </citation>
    <scope>NUCLEOTIDE SEQUENCE</scope>
    <source>
        <strain evidence="1">YB03</strain>
    </source>
</reference>
<evidence type="ECO:0000313" key="1">
    <source>
        <dbReference type="EMBL" id="BBJ02858.1"/>
    </source>
</evidence>
<accession>A0A455WBN6</accession>
<gene>
    <name evidence="1" type="ORF">YBY_07060</name>
</gene>
<organism evidence="1">
    <name type="scientific">Marinobacter nauticus</name>
    <name type="common">Marinobacter hydrocarbonoclasticus</name>
    <name type="synonym">Marinobacter aquaeolei</name>
    <dbReference type="NCBI Taxonomy" id="2743"/>
    <lineage>
        <taxon>Bacteria</taxon>
        <taxon>Pseudomonadati</taxon>
        <taxon>Pseudomonadota</taxon>
        <taxon>Gammaproteobacteria</taxon>
        <taxon>Pseudomonadales</taxon>
        <taxon>Marinobacteraceae</taxon>
        <taxon>Marinobacter</taxon>
    </lineage>
</organism>
<protein>
    <submittedName>
        <fullName evidence="1">Uncharacterized protein</fullName>
    </submittedName>
</protein>
<name>A0A455WBN6_MARNT</name>
<dbReference type="AlphaFoldDB" id="A0A455WBN6"/>
<dbReference type="EMBL" id="AP019537">
    <property type="protein sequence ID" value="BBJ02858.1"/>
    <property type="molecule type" value="Genomic_DNA"/>
</dbReference>
<sequence>MGCGAALWCNHVEPDTRCNAFQAAETALTQSMKLLETWGREQLFLSPTGPMNPGLKKRKNFFTG</sequence>
<proteinExistence type="predicted"/>